<dbReference type="SMART" id="SM00594">
    <property type="entry name" value="UAS"/>
    <property type="match status" value="1"/>
</dbReference>
<protein>
    <recommendedName>
        <fullName evidence="2">UAS domain-containing protein</fullName>
    </recommendedName>
</protein>
<feature type="compositionally biased region" description="Acidic residues" evidence="1">
    <location>
        <begin position="30"/>
        <end position="54"/>
    </location>
</feature>
<dbReference type="InterPro" id="IPR036249">
    <property type="entry name" value="Thioredoxin-like_sf"/>
</dbReference>
<feature type="region of interest" description="Disordered" evidence="1">
    <location>
        <begin position="291"/>
        <end position="324"/>
    </location>
</feature>
<feature type="region of interest" description="Disordered" evidence="1">
    <location>
        <begin position="1"/>
        <end position="56"/>
    </location>
</feature>
<dbReference type="PANTHER" id="PTHR23322:SF6">
    <property type="entry name" value="UBX DOMAIN-CONTAINING PROTEIN 7"/>
    <property type="match status" value="1"/>
</dbReference>
<name>A0AAD4XCJ8_9MAGN</name>
<dbReference type="CDD" id="cd14273">
    <property type="entry name" value="UBA_TAP-C_like"/>
    <property type="match status" value="1"/>
</dbReference>
<dbReference type="Gene3D" id="3.40.30.10">
    <property type="entry name" value="Glutaredoxin"/>
    <property type="match status" value="1"/>
</dbReference>
<evidence type="ECO:0000313" key="3">
    <source>
        <dbReference type="EMBL" id="KAI3899566.1"/>
    </source>
</evidence>
<dbReference type="SUPFAM" id="SSF52833">
    <property type="entry name" value="Thioredoxin-like"/>
    <property type="match status" value="1"/>
</dbReference>
<sequence length="324" mass="37020">MENNNVDEKELESDPDEMNSVVDQMKSVVDEQEIESDDEEEMESDFDEKEELENNNDSIHTATQYLQETHWDLEDAIKLFFRHQEVSYLETLNEKYNNVAANIRSEMEHPDAVLAVDNSQDNDDNLPIELLYHGSFHETKQVVETQDLWLIVYVQSKDVFDSHVLNMHTWAHEAVSQTIDANFIFWQVYDNITKGQKACNYYKLTSFPAILVLDPITGQKMKSWSGMIEAVQLLEDLAPFMDAGPKYHHVQLCRKRPTETSQHTTIPKTTEEDEEVLLALLASMGNMTSTLDPACSDADKPTTSSSKNVSNKNPPTPDSSTFCE</sequence>
<dbReference type="GO" id="GO:0043161">
    <property type="term" value="P:proteasome-mediated ubiquitin-dependent protein catabolic process"/>
    <property type="evidence" value="ECO:0007669"/>
    <property type="project" value="TreeGrafter"/>
</dbReference>
<dbReference type="AlphaFoldDB" id="A0AAD4XCJ8"/>
<dbReference type="GO" id="GO:0043130">
    <property type="term" value="F:ubiquitin binding"/>
    <property type="evidence" value="ECO:0007669"/>
    <property type="project" value="TreeGrafter"/>
</dbReference>
<evidence type="ECO:0000259" key="2">
    <source>
        <dbReference type="SMART" id="SM00594"/>
    </source>
</evidence>
<feature type="compositionally biased region" description="Low complexity" evidence="1">
    <location>
        <begin position="301"/>
        <end position="313"/>
    </location>
</feature>
<organism evidence="3 4">
    <name type="scientific">Papaver atlanticum</name>
    <dbReference type="NCBI Taxonomy" id="357466"/>
    <lineage>
        <taxon>Eukaryota</taxon>
        <taxon>Viridiplantae</taxon>
        <taxon>Streptophyta</taxon>
        <taxon>Embryophyta</taxon>
        <taxon>Tracheophyta</taxon>
        <taxon>Spermatophyta</taxon>
        <taxon>Magnoliopsida</taxon>
        <taxon>Ranunculales</taxon>
        <taxon>Papaveraceae</taxon>
        <taxon>Papaveroideae</taxon>
        <taxon>Papaver</taxon>
    </lineage>
</organism>
<dbReference type="InterPro" id="IPR006577">
    <property type="entry name" value="UAS"/>
</dbReference>
<feature type="domain" description="UAS" evidence="2">
    <location>
        <begin position="119"/>
        <end position="242"/>
    </location>
</feature>
<accession>A0AAD4XCJ8</accession>
<comment type="caution">
    <text evidence="3">The sequence shown here is derived from an EMBL/GenBank/DDBJ whole genome shotgun (WGS) entry which is preliminary data.</text>
</comment>
<proteinExistence type="predicted"/>
<dbReference type="Pfam" id="PF14555">
    <property type="entry name" value="UBA_4"/>
    <property type="match status" value="1"/>
</dbReference>
<dbReference type="Pfam" id="PF13899">
    <property type="entry name" value="Thioredoxin_7"/>
    <property type="match status" value="1"/>
</dbReference>
<evidence type="ECO:0000256" key="1">
    <source>
        <dbReference type="SAM" id="MobiDB-lite"/>
    </source>
</evidence>
<dbReference type="EMBL" id="JAJJMB010011752">
    <property type="protein sequence ID" value="KAI3899566.1"/>
    <property type="molecule type" value="Genomic_DNA"/>
</dbReference>
<dbReference type="PANTHER" id="PTHR23322">
    <property type="entry name" value="FAS-ASSOCIATED PROTEIN"/>
    <property type="match status" value="1"/>
</dbReference>
<dbReference type="InterPro" id="IPR050730">
    <property type="entry name" value="UBX_domain-protein"/>
</dbReference>
<evidence type="ECO:0000313" key="4">
    <source>
        <dbReference type="Proteomes" id="UP001202328"/>
    </source>
</evidence>
<dbReference type="GO" id="GO:0005634">
    <property type="term" value="C:nucleus"/>
    <property type="evidence" value="ECO:0007669"/>
    <property type="project" value="TreeGrafter"/>
</dbReference>
<dbReference type="CDD" id="cd02958">
    <property type="entry name" value="UAS"/>
    <property type="match status" value="1"/>
</dbReference>
<keyword evidence="4" id="KW-1185">Reference proteome</keyword>
<dbReference type="Proteomes" id="UP001202328">
    <property type="component" value="Unassembled WGS sequence"/>
</dbReference>
<gene>
    <name evidence="3" type="ORF">MKW98_008354</name>
</gene>
<reference evidence="3" key="1">
    <citation type="submission" date="2022-04" db="EMBL/GenBank/DDBJ databases">
        <title>A functionally conserved STORR gene fusion in Papaver species that diverged 16.8 million years ago.</title>
        <authorList>
            <person name="Catania T."/>
        </authorList>
    </citation>
    <scope>NUCLEOTIDE SEQUENCE</scope>
    <source>
        <strain evidence="3">S-188037</strain>
    </source>
</reference>